<protein>
    <submittedName>
        <fullName evidence="2">Uncharacterized protein</fullName>
    </submittedName>
</protein>
<keyword evidence="1" id="KW-0812">Transmembrane</keyword>
<proteinExistence type="predicted"/>
<reference evidence="2" key="1">
    <citation type="submission" date="2018-02" db="EMBL/GenBank/DDBJ databases">
        <title>Rhizophora mucronata_Transcriptome.</title>
        <authorList>
            <person name="Meera S.P."/>
            <person name="Sreeshan A."/>
            <person name="Augustine A."/>
        </authorList>
    </citation>
    <scope>NUCLEOTIDE SEQUENCE</scope>
    <source>
        <tissue evidence="2">Leaf</tissue>
    </source>
</reference>
<dbReference type="EMBL" id="GGEC01057209">
    <property type="protein sequence ID" value="MBX37693.1"/>
    <property type="molecule type" value="Transcribed_RNA"/>
</dbReference>
<feature type="transmembrane region" description="Helical" evidence="1">
    <location>
        <begin position="15"/>
        <end position="35"/>
    </location>
</feature>
<sequence>MDPCLQLMEQLENPIFAKLMVLLFHLILHVPSYYFRLFCLIFSGI</sequence>
<evidence type="ECO:0000256" key="1">
    <source>
        <dbReference type="SAM" id="Phobius"/>
    </source>
</evidence>
<evidence type="ECO:0000313" key="2">
    <source>
        <dbReference type="EMBL" id="MBX37693.1"/>
    </source>
</evidence>
<keyword evidence="1" id="KW-0472">Membrane</keyword>
<keyword evidence="1" id="KW-1133">Transmembrane helix</keyword>
<name>A0A2P2N5E6_RHIMU</name>
<organism evidence="2">
    <name type="scientific">Rhizophora mucronata</name>
    <name type="common">Asiatic mangrove</name>
    <dbReference type="NCBI Taxonomy" id="61149"/>
    <lineage>
        <taxon>Eukaryota</taxon>
        <taxon>Viridiplantae</taxon>
        <taxon>Streptophyta</taxon>
        <taxon>Embryophyta</taxon>
        <taxon>Tracheophyta</taxon>
        <taxon>Spermatophyta</taxon>
        <taxon>Magnoliopsida</taxon>
        <taxon>eudicotyledons</taxon>
        <taxon>Gunneridae</taxon>
        <taxon>Pentapetalae</taxon>
        <taxon>rosids</taxon>
        <taxon>fabids</taxon>
        <taxon>Malpighiales</taxon>
        <taxon>Rhizophoraceae</taxon>
        <taxon>Rhizophora</taxon>
    </lineage>
</organism>
<accession>A0A2P2N5E6</accession>
<dbReference type="AlphaFoldDB" id="A0A2P2N5E6"/>